<reference evidence="1 2" key="1">
    <citation type="submission" date="2018-12" db="EMBL/GenBank/DDBJ databases">
        <authorList>
            <consortium name="Pathogen Informatics"/>
        </authorList>
    </citation>
    <scope>NUCLEOTIDE SEQUENCE [LARGE SCALE GENOMIC DNA]</scope>
    <source>
        <strain evidence="1 2">NCTC10741</strain>
    </source>
</reference>
<gene>
    <name evidence="1" type="ORF">NCTC10741_01744</name>
</gene>
<evidence type="ECO:0000313" key="1">
    <source>
        <dbReference type="EMBL" id="VDR38621.1"/>
    </source>
</evidence>
<dbReference type="EMBL" id="LR131273">
    <property type="protein sequence ID" value="VDR38621.1"/>
    <property type="molecule type" value="Genomic_DNA"/>
</dbReference>
<name>A0A3P8L698_TSUPA</name>
<organism evidence="1 2">
    <name type="scientific">Tsukamurella paurometabola</name>
    <name type="common">Corynebacterium paurometabolum</name>
    <dbReference type="NCBI Taxonomy" id="2061"/>
    <lineage>
        <taxon>Bacteria</taxon>
        <taxon>Bacillati</taxon>
        <taxon>Actinomycetota</taxon>
        <taxon>Actinomycetes</taxon>
        <taxon>Mycobacteriales</taxon>
        <taxon>Tsukamurellaceae</taxon>
        <taxon>Tsukamurella</taxon>
    </lineage>
</organism>
<dbReference type="AlphaFoldDB" id="A0A3P8L698"/>
<evidence type="ECO:0000313" key="2">
    <source>
        <dbReference type="Proteomes" id="UP000271626"/>
    </source>
</evidence>
<accession>A0A3P8L698</accession>
<sequence>MSAPTADYAALLATGTFDDLLDRDDERVAVESLTEATGDAFEAAAPAITAALAERRASLAARGEAIGYLGVIVHLPDGGTHVHPGQRVTTVGPDGLQLAGEGQGDGLPTTYFPGDWTSVEIFNPTRA</sequence>
<proteinExistence type="predicted"/>
<protein>
    <submittedName>
        <fullName evidence="1">Uncharacterized protein</fullName>
    </submittedName>
</protein>
<dbReference type="Proteomes" id="UP000271626">
    <property type="component" value="Chromosome"/>
</dbReference>
<dbReference type="RefSeq" id="WP_126195823.1">
    <property type="nucleotide sequence ID" value="NZ_CP085954.1"/>
</dbReference>